<accession>A0A366KYR4</accession>
<organism evidence="2 3">
    <name type="scientific">Pedobacter miscanthi</name>
    <dbReference type="NCBI Taxonomy" id="2259170"/>
    <lineage>
        <taxon>Bacteria</taxon>
        <taxon>Pseudomonadati</taxon>
        <taxon>Bacteroidota</taxon>
        <taxon>Sphingobacteriia</taxon>
        <taxon>Sphingobacteriales</taxon>
        <taxon>Sphingobacteriaceae</taxon>
        <taxon>Pedobacter</taxon>
    </lineage>
</organism>
<keyword evidence="3" id="KW-1185">Reference proteome</keyword>
<sequence>MVKALFIQKNLDHQLIDINNHQLDFMHLSKVYWPGENITKGDMLEYYYQIADFILPYLKGRPQSLNRFPDGIQGMSFYQKDVAGKAPDWISNFAYTTHEGLIRSYILGDGIETLLYMASLGCIEINPWFSSATSPDFPDYCVIDLDPDANNSFAQVIHVALIAKEILDELSIQGYCKTSGSTGIHIYIPLGAKYTYEQSKAFIKMVLDQVHVRLPEFTSMERNLKKREGKLYLDYLQNHASATVASPYSLRPKPGAPVSTPLDWKELRPGLSMYDFNIKTIFERLNRVGDLFSGVLGPGIDLEKAMVLGNRIF</sequence>
<name>A0A366KYR4_9SPHI</name>
<evidence type="ECO:0000313" key="3">
    <source>
        <dbReference type="Proteomes" id="UP000252081"/>
    </source>
</evidence>
<dbReference type="Pfam" id="PF21686">
    <property type="entry name" value="LigD_Prim-Pol"/>
    <property type="match status" value="1"/>
</dbReference>
<comment type="caution">
    <text evidence="2">The sequence shown here is derived from an EMBL/GenBank/DDBJ whole genome shotgun (WGS) entry which is preliminary data.</text>
</comment>
<proteinExistence type="predicted"/>
<evidence type="ECO:0000313" key="2">
    <source>
        <dbReference type="EMBL" id="RBQ06756.1"/>
    </source>
</evidence>
<gene>
    <name evidence="2" type="ORF">DRW42_13345</name>
</gene>
<dbReference type="PANTHER" id="PTHR42705">
    <property type="entry name" value="BIFUNCTIONAL NON-HOMOLOGOUS END JOINING PROTEIN LIGD"/>
    <property type="match status" value="1"/>
</dbReference>
<dbReference type="AlphaFoldDB" id="A0A366KYR4"/>
<dbReference type="NCBIfam" id="TIGR02778">
    <property type="entry name" value="ligD_pol"/>
    <property type="match status" value="1"/>
</dbReference>
<protein>
    <recommendedName>
        <fullName evidence="1">DNA ligase D polymerase domain-containing protein</fullName>
    </recommendedName>
</protein>
<dbReference type="RefSeq" id="WP_113949319.1">
    <property type="nucleotide sequence ID" value="NZ_QNQU01000010.1"/>
</dbReference>
<evidence type="ECO:0000259" key="1">
    <source>
        <dbReference type="Pfam" id="PF21686"/>
    </source>
</evidence>
<dbReference type="OrthoDB" id="9802472at2"/>
<feature type="domain" description="DNA ligase D polymerase" evidence="1">
    <location>
        <begin position="39"/>
        <end position="292"/>
    </location>
</feature>
<dbReference type="Proteomes" id="UP000252081">
    <property type="component" value="Unassembled WGS sequence"/>
</dbReference>
<dbReference type="CDD" id="cd04865">
    <property type="entry name" value="LigD_Pol_like_2"/>
    <property type="match status" value="1"/>
</dbReference>
<reference evidence="2 3" key="1">
    <citation type="submission" date="2018-07" db="EMBL/GenBank/DDBJ databases">
        <title>A draft genome of a endophytic bacteria, a new species of Pedobacter.</title>
        <authorList>
            <person name="Zhang Z.D."/>
            <person name="Chen Z.J."/>
        </authorList>
    </citation>
    <scope>NUCLEOTIDE SEQUENCE [LARGE SCALE GENOMIC DNA]</scope>
    <source>
        <strain evidence="2 3">RS10</strain>
    </source>
</reference>
<dbReference type="Gene3D" id="3.90.920.10">
    <property type="entry name" value="DNA primase, PRIM domain"/>
    <property type="match status" value="1"/>
</dbReference>
<dbReference type="EMBL" id="QNQU01000010">
    <property type="protein sequence ID" value="RBQ06756.1"/>
    <property type="molecule type" value="Genomic_DNA"/>
</dbReference>
<dbReference type="InterPro" id="IPR014145">
    <property type="entry name" value="LigD_pol_dom"/>
</dbReference>
<dbReference type="InterPro" id="IPR052171">
    <property type="entry name" value="NHEJ_LigD"/>
</dbReference>
<dbReference type="PANTHER" id="PTHR42705:SF2">
    <property type="entry name" value="BIFUNCTIONAL NON-HOMOLOGOUS END JOINING PROTEIN LIGD"/>
    <property type="match status" value="1"/>
</dbReference>